<keyword evidence="3" id="KW-1185">Reference proteome</keyword>
<sequence length="80" mass="9129">MKLSTIIAMATPILLSGASAGPIYPEAEDAMSVCWRACFHERPHCPPHGWHAKRFRHCWTCCREGGSPSYDYDYDLVDWE</sequence>
<accession>A0A5N6ZFS1</accession>
<dbReference type="EMBL" id="ML739041">
    <property type="protein sequence ID" value="KAE8356248.1"/>
    <property type="molecule type" value="Genomic_DNA"/>
</dbReference>
<evidence type="ECO:0000313" key="2">
    <source>
        <dbReference type="EMBL" id="KAE8356248.1"/>
    </source>
</evidence>
<protein>
    <submittedName>
        <fullName evidence="2">Uncharacterized protein</fullName>
    </submittedName>
</protein>
<feature type="chain" id="PRO_5025007238" evidence="1">
    <location>
        <begin position="21"/>
        <end position="80"/>
    </location>
</feature>
<dbReference type="OrthoDB" id="4391493at2759"/>
<evidence type="ECO:0000256" key="1">
    <source>
        <dbReference type="SAM" id="SignalP"/>
    </source>
</evidence>
<keyword evidence="1" id="KW-0732">Signal</keyword>
<reference evidence="3" key="1">
    <citation type="submission" date="2019-04" db="EMBL/GenBank/DDBJ databases">
        <title>Friends and foes A comparative genomics studyof 23 Aspergillus species from section Flavi.</title>
        <authorList>
            <consortium name="DOE Joint Genome Institute"/>
            <person name="Kjaerbolling I."/>
            <person name="Vesth T."/>
            <person name="Frisvad J.C."/>
            <person name="Nybo J.L."/>
            <person name="Theobald S."/>
            <person name="Kildgaard S."/>
            <person name="Isbrandt T."/>
            <person name="Kuo A."/>
            <person name="Sato A."/>
            <person name="Lyhne E.K."/>
            <person name="Kogle M.E."/>
            <person name="Wiebenga A."/>
            <person name="Kun R.S."/>
            <person name="Lubbers R.J."/>
            <person name="Makela M.R."/>
            <person name="Barry K."/>
            <person name="Chovatia M."/>
            <person name="Clum A."/>
            <person name="Daum C."/>
            <person name="Haridas S."/>
            <person name="He G."/>
            <person name="LaButti K."/>
            <person name="Lipzen A."/>
            <person name="Mondo S."/>
            <person name="Riley R."/>
            <person name="Salamov A."/>
            <person name="Simmons B.A."/>
            <person name="Magnuson J.K."/>
            <person name="Henrissat B."/>
            <person name="Mortensen U.H."/>
            <person name="Larsen T.O."/>
            <person name="Devries R.P."/>
            <person name="Grigoriev I.V."/>
            <person name="Machida M."/>
            <person name="Baker S.E."/>
            <person name="Andersen M.R."/>
        </authorList>
    </citation>
    <scope>NUCLEOTIDE SEQUENCE [LARGE SCALE GENOMIC DNA]</scope>
    <source>
        <strain evidence="3">CBS 553.77</strain>
    </source>
</reference>
<proteinExistence type="predicted"/>
<dbReference type="Proteomes" id="UP000327118">
    <property type="component" value="Unassembled WGS sequence"/>
</dbReference>
<evidence type="ECO:0000313" key="3">
    <source>
        <dbReference type="Proteomes" id="UP000327118"/>
    </source>
</evidence>
<feature type="signal peptide" evidence="1">
    <location>
        <begin position="1"/>
        <end position="20"/>
    </location>
</feature>
<name>A0A5N6ZFS1_9EURO</name>
<gene>
    <name evidence="2" type="ORF">BDV28DRAFT_145432</name>
</gene>
<organism evidence="2 3">
    <name type="scientific">Aspergillus coremiiformis</name>
    <dbReference type="NCBI Taxonomy" id="138285"/>
    <lineage>
        <taxon>Eukaryota</taxon>
        <taxon>Fungi</taxon>
        <taxon>Dikarya</taxon>
        <taxon>Ascomycota</taxon>
        <taxon>Pezizomycotina</taxon>
        <taxon>Eurotiomycetes</taxon>
        <taxon>Eurotiomycetidae</taxon>
        <taxon>Eurotiales</taxon>
        <taxon>Aspergillaceae</taxon>
        <taxon>Aspergillus</taxon>
        <taxon>Aspergillus subgen. Circumdati</taxon>
    </lineage>
</organism>
<dbReference type="AlphaFoldDB" id="A0A5N6ZFS1"/>